<dbReference type="GO" id="GO:0046872">
    <property type="term" value="F:metal ion binding"/>
    <property type="evidence" value="ECO:0007669"/>
    <property type="project" value="InterPro"/>
</dbReference>
<evidence type="ECO:0000259" key="3">
    <source>
        <dbReference type="PROSITE" id="PS50937"/>
    </source>
</evidence>
<dbReference type="Gene3D" id="3.40.50.280">
    <property type="entry name" value="Cobalamin-binding domain"/>
    <property type="match status" value="1"/>
</dbReference>
<dbReference type="GO" id="GO:0031419">
    <property type="term" value="F:cobalamin binding"/>
    <property type="evidence" value="ECO:0007669"/>
    <property type="project" value="InterPro"/>
</dbReference>
<dbReference type="SUPFAM" id="SSF46955">
    <property type="entry name" value="Putative DNA-binding domain"/>
    <property type="match status" value="1"/>
</dbReference>
<dbReference type="PROSITE" id="PS50937">
    <property type="entry name" value="HTH_MERR_2"/>
    <property type="match status" value="1"/>
</dbReference>
<dbReference type="SMART" id="SM00422">
    <property type="entry name" value="HTH_MERR"/>
    <property type="match status" value="1"/>
</dbReference>
<dbReference type="GO" id="GO:0003677">
    <property type="term" value="F:DNA binding"/>
    <property type="evidence" value="ECO:0007669"/>
    <property type="project" value="UniProtKB-KW"/>
</dbReference>
<feature type="region of interest" description="Disordered" evidence="2">
    <location>
        <begin position="1"/>
        <end position="29"/>
    </location>
</feature>
<dbReference type="Gene3D" id="1.10.1660.10">
    <property type="match status" value="1"/>
</dbReference>
<proteinExistence type="predicted"/>
<dbReference type="AlphaFoldDB" id="A0A7G7MH44"/>
<organism evidence="5 6">
    <name type="scientific">Pseudonocardia petroleophila</name>
    <dbReference type="NCBI Taxonomy" id="37331"/>
    <lineage>
        <taxon>Bacteria</taxon>
        <taxon>Bacillati</taxon>
        <taxon>Actinomycetota</taxon>
        <taxon>Actinomycetes</taxon>
        <taxon>Pseudonocardiales</taxon>
        <taxon>Pseudonocardiaceae</taxon>
        <taxon>Pseudonocardia</taxon>
    </lineage>
</organism>
<evidence type="ECO:0000259" key="4">
    <source>
        <dbReference type="PROSITE" id="PS51332"/>
    </source>
</evidence>
<evidence type="ECO:0000256" key="2">
    <source>
        <dbReference type="SAM" id="MobiDB-lite"/>
    </source>
</evidence>
<evidence type="ECO:0000313" key="6">
    <source>
        <dbReference type="Proteomes" id="UP000515728"/>
    </source>
</evidence>
<dbReference type="PANTHER" id="PTHR30204:SF97">
    <property type="entry name" value="MERR FAMILY REGULATORY PROTEIN"/>
    <property type="match status" value="1"/>
</dbReference>
<dbReference type="Pfam" id="PF13411">
    <property type="entry name" value="MerR_1"/>
    <property type="match status" value="1"/>
</dbReference>
<evidence type="ECO:0000313" key="5">
    <source>
        <dbReference type="EMBL" id="QNG52105.1"/>
    </source>
</evidence>
<dbReference type="SUPFAM" id="SSF52242">
    <property type="entry name" value="Cobalamin (vitamin B12)-binding domain"/>
    <property type="match status" value="1"/>
</dbReference>
<dbReference type="PANTHER" id="PTHR30204">
    <property type="entry name" value="REDOX-CYCLING DRUG-SENSING TRANSCRIPTIONAL ACTIVATOR SOXR"/>
    <property type="match status" value="1"/>
</dbReference>
<dbReference type="GO" id="GO:0003700">
    <property type="term" value="F:DNA-binding transcription factor activity"/>
    <property type="evidence" value="ECO:0007669"/>
    <property type="project" value="InterPro"/>
</dbReference>
<feature type="region of interest" description="Disordered" evidence="2">
    <location>
        <begin position="81"/>
        <end position="100"/>
    </location>
</feature>
<feature type="domain" description="B12-binding" evidence="4">
    <location>
        <begin position="194"/>
        <end position="314"/>
    </location>
</feature>
<dbReference type="RefSeq" id="WP_185718855.1">
    <property type="nucleotide sequence ID" value="NZ_BAAAWI010000001.1"/>
</dbReference>
<dbReference type="PROSITE" id="PS51332">
    <property type="entry name" value="B12_BINDING"/>
    <property type="match status" value="1"/>
</dbReference>
<protein>
    <submittedName>
        <fullName evidence="5">MerR family transcriptional regulator</fullName>
    </submittedName>
</protein>
<dbReference type="InterPro" id="IPR036594">
    <property type="entry name" value="Meth_synthase_dom"/>
</dbReference>
<keyword evidence="6" id="KW-1185">Reference proteome</keyword>
<name>A0A7G7MH44_9PSEU</name>
<evidence type="ECO:0000256" key="1">
    <source>
        <dbReference type="ARBA" id="ARBA00023125"/>
    </source>
</evidence>
<dbReference type="InterPro" id="IPR009061">
    <property type="entry name" value="DNA-bd_dom_put_sf"/>
</dbReference>
<reference evidence="5 6" key="1">
    <citation type="submission" date="2020-08" db="EMBL/GenBank/DDBJ databases">
        <authorList>
            <person name="Mo P."/>
        </authorList>
    </citation>
    <scope>NUCLEOTIDE SEQUENCE [LARGE SCALE GENOMIC DNA]</scope>
    <source>
        <strain evidence="5 6">CGMCC 4.1532</strain>
    </source>
</reference>
<sequence>MDTGRFDGVTGPDRPSYSTGGAARRLGVSPSTLRTWQRRYEVGPTGRTEGGHGRYLADDLERLMRMRRLMLGGAPTGEAARASADVRAAPPAGRRAVPVRRPSVTAAVRRTQVRRLTGAAMAWDQAVVEPVLATALRRDGVVPTWTELIVPVLTSLGVRHARHGDCIAVEHLFTGCVRAALAAVVAGQHDWDGYPPVLLACPDQEQHSLPLHALAAALAEVGCPCRVLGASVPADELAAAALRITPRAVFVWSQTAATARSADLSALPPRRPPVPVVVGGPGWRRQGRSGSTVHVDSLAEAVAALSRRAVVAEL</sequence>
<dbReference type="InterPro" id="IPR006158">
    <property type="entry name" value="Cobalamin-bd"/>
</dbReference>
<dbReference type="KEGG" id="ppel:H6H00_29335"/>
<gene>
    <name evidence="5" type="ORF">H6H00_29335</name>
</gene>
<dbReference type="InterPro" id="IPR000551">
    <property type="entry name" value="MerR-type_HTH_dom"/>
</dbReference>
<accession>A0A7G7MH44</accession>
<dbReference type="Pfam" id="PF02310">
    <property type="entry name" value="B12-binding"/>
    <property type="match status" value="1"/>
</dbReference>
<keyword evidence="1" id="KW-0238">DNA-binding</keyword>
<dbReference type="InterPro" id="IPR047057">
    <property type="entry name" value="MerR_fam"/>
</dbReference>
<feature type="domain" description="HTH merR-type" evidence="3">
    <location>
        <begin position="16"/>
        <end position="85"/>
    </location>
</feature>
<dbReference type="Gene3D" id="1.10.1240.10">
    <property type="entry name" value="Methionine synthase domain"/>
    <property type="match status" value="1"/>
</dbReference>
<dbReference type="InterPro" id="IPR036724">
    <property type="entry name" value="Cobalamin-bd_sf"/>
</dbReference>
<dbReference type="EMBL" id="CP060131">
    <property type="protein sequence ID" value="QNG52105.1"/>
    <property type="molecule type" value="Genomic_DNA"/>
</dbReference>
<dbReference type="Proteomes" id="UP000515728">
    <property type="component" value="Chromosome"/>
</dbReference>